<evidence type="ECO:0000313" key="2">
    <source>
        <dbReference type="EMBL" id="CAD7693512.1"/>
    </source>
</evidence>
<dbReference type="InterPro" id="IPR010736">
    <property type="entry name" value="SHIPPO-rpt"/>
</dbReference>
<organism evidence="2 3">
    <name type="scientific">Nyctereutes procyonoides</name>
    <name type="common">Raccoon dog</name>
    <name type="synonym">Canis procyonoides</name>
    <dbReference type="NCBI Taxonomy" id="34880"/>
    <lineage>
        <taxon>Eukaryota</taxon>
        <taxon>Metazoa</taxon>
        <taxon>Chordata</taxon>
        <taxon>Craniata</taxon>
        <taxon>Vertebrata</taxon>
        <taxon>Euteleostomi</taxon>
        <taxon>Mammalia</taxon>
        <taxon>Eutheria</taxon>
        <taxon>Laurasiatheria</taxon>
        <taxon>Carnivora</taxon>
        <taxon>Caniformia</taxon>
        <taxon>Canidae</taxon>
        <taxon>Nyctereutes</taxon>
    </lineage>
</organism>
<dbReference type="InterPro" id="IPR051291">
    <property type="entry name" value="CIMAP"/>
</dbReference>
<feature type="region of interest" description="Disordered" evidence="1">
    <location>
        <begin position="247"/>
        <end position="290"/>
    </location>
</feature>
<dbReference type="PANTHER" id="PTHR21580">
    <property type="entry name" value="SHIPPO-1-RELATED"/>
    <property type="match status" value="1"/>
</dbReference>
<dbReference type="Pfam" id="PF07004">
    <property type="entry name" value="SHIPPO-rpt"/>
    <property type="match status" value="1"/>
</dbReference>
<sequence>MYDRAPRLLRLAEGGSTEEHVGPGSYQVPVLKQQATGGYAPFLSLATRESTFTVASSTEKAVPGPGHYNVSEAQYNIKGGHSLQNREIRFKKFGSESPGPASYDQFYPGTLDTVKRKAPQKISRAPPSISRSVDVPSIPSCGRSYGYDINEDGGIIKHFPPASDSTLGPAYYKPKLVTYFRHHVTFTLKYLNVNFLEYNIFSFIIIMQHFLKEPYFLLIKNGISKQDQYTVYMHCYWDVINFTANPSQQKQTNKQKTKKKNSLDKTPMTENTESRGSPEKSLTSTNKPLGGDSDFQNYHIKNKHSFRDFWDIFKHTNICIKEIPEEEKKKKESKRMFEEITAKNISNLSRSDKEFPNKINGWLARSCEIKTFPGKQKLIGFISCTSLKRNTRGKFLFLSGCLFP</sequence>
<protein>
    <submittedName>
        <fullName evidence="2">(raccoon dog) hypothetical protein</fullName>
    </submittedName>
</protein>
<dbReference type="AlphaFoldDB" id="A0A811ZYE1"/>
<evidence type="ECO:0000256" key="1">
    <source>
        <dbReference type="SAM" id="MobiDB-lite"/>
    </source>
</evidence>
<comment type="caution">
    <text evidence="2">The sequence shown here is derived from an EMBL/GenBank/DDBJ whole genome shotgun (WGS) entry which is preliminary data.</text>
</comment>
<evidence type="ECO:0000313" key="3">
    <source>
        <dbReference type="Proteomes" id="UP000645828"/>
    </source>
</evidence>
<reference evidence="2" key="1">
    <citation type="submission" date="2020-12" db="EMBL/GenBank/DDBJ databases">
        <authorList>
            <consortium name="Molecular Ecology Group"/>
        </authorList>
    </citation>
    <scope>NUCLEOTIDE SEQUENCE</scope>
    <source>
        <strain evidence="2">TBG_1078</strain>
    </source>
</reference>
<gene>
    <name evidence="2" type="ORF">NYPRO_LOCUS26304</name>
</gene>
<keyword evidence="3" id="KW-1185">Reference proteome</keyword>
<dbReference type="Proteomes" id="UP000645828">
    <property type="component" value="Unassembled WGS sequence"/>
</dbReference>
<accession>A0A811ZYE1</accession>
<proteinExistence type="predicted"/>
<name>A0A811ZYE1_NYCPR</name>
<dbReference type="PANTHER" id="PTHR21580:SF60">
    <property type="entry name" value="SPERM-TAIL PG-RICH REPEAT-CONTAINING PROTEIN 2"/>
    <property type="match status" value="1"/>
</dbReference>
<dbReference type="EMBL" id="CAJHUB010000783">
    <property type="protein sequence ID" value="CAD7693512.1"/>
    <property type="molecule type" value="Genomic_DNA"/>
</dbReference>